<dbReference type="Proteomes" id="UP000008005">
    <property type="component" value="Chromosome"/>
</dbReference>
<reference evidence="2" key="1">
    <citation type="submission" date="2012-02" db="EMBL/GenBank/DDBJ databases">
        <title>Complete genome sequence of Candidatus Rickettsia amblyommii strain GAT-30V.</title>
        <authorList>
            <person name="Johnson S.L."/>
            <person name="Munk A.C."/>
            <person name="Han S."/>
            <person name="Bruce D.C."/>
            <person name="Dasch G.A."/>
        </authorList>
    </citation>
    <scope>NUCLEOTIDE SEQUENCE [LARGE SCALE GENOMIC DNA]</scope>
    <source>
        <strain evidence="2">GAT-30V</strain>
    </source>
</reference>
<dbReference type="EMBL" id="CP003334">
    <property type="protein sequence ID" value="AFC69798.1"/>
    <property type="molecule type" value="Genomic_DNA"/>
</dbReference>
<evidence type="ECO:0000313" key="2">
    <source>
        <dbReference type="Proteomes" id="UP000008005"/>
    </source>
</evidence>
<evidence type="ECO:0000313" key="1">
    <source>
        <dbReference type="EMBL" id="AFC69798.1"/>
    </source>
</evidence>
<dbReference type="KEGG" id="ram:MCE_04510"/>
<proteinExistence type="predicted"/>
<reference evidence="1 2" key="2">
    <citation type="journal article" date="2016" name="Int. J. Syst. Evol. Microbiol.">
        <title>Rickettsia amblyommatis sp. nov., a spotted fever group Rickettsia associated with multiple species of Amblyomma ticks in North, Central and South America.</title>
        <authorList>
            <person name="Karpathy S.E."/>
            <person name="Slater K.S."/>
            <person name="Goldsmith C.S."/>
            <person name="Nicholson W.L."/>
            <person name="Paddock C.D."/>
        </authorList>
    </citation>
    <scope>NUCLEOTIDE SEQUENCE [LARGE SCALE GENOMIC DNA]</scope>
    <source>
        <strain evidence="1 2">GAT-30V</strain>
    </source>
</reference>
<organism evidence="1 2">
    <name type="scientific">Rickettsia amblyommatis (strain GAT-30V)</name>
    <name type="common">Rickettsia amblyommii</name>
    <dbReference type="NCBI Taxonomy" id="1105111"/>
    <lineage>
        <taxon>Bacteria</taxon>
        <taxon>Pseudomonadati</taxon>
        <taxon>Pseudomonadota</taxon>
        <taxon>Alphaproteobacteria</taxon>
        <taxon>Rickettsiales</taxon>
        <taxon>Rickettsiaceae</taxon>
        <taxon>Rickettsieae</taxon>
        <taxon>Rickettsia</taxon>
        <taxon>spotted fever group</taxon>
    </lineage>
</organism>
<gene>
    <name evidence="1" type="ordered locus">MCE_04510</name>
</gene>
<name>H8K5K4_RICAG</name>
<sequence>MGLLYNTCLFIIHAYLLISIYYDKNPKSSAISKFNPNPIALSHNKIIEFKSKKSLIVAGE</sequence>
<dbReference type="HOGENOM" id="CLU_2938794_0_0_5"/>
<protein>
    <submittedName>
        <fullName evidence="1">Uncharacterized protein</fullName>
    </submittedName>
</protein>
<dbReference type="AlphaFoldDB" id="H8K5K4"/>
<accession>H8K5K4</accession>